<organism evidence="2 3">
    <name type="scientific">Mucilaginibacter frigoritolerans</name>
    <dbReference type="NCBI Taxonomy" id="652788"/>
    <lineage>
        <taxon>Bacteria</taxon>
        <taxon>Pseudomonadati</taxon>
        <taxon>Bacteroidota</taxon>
        <taxon>Sphingobacteriia</taxon>
        <taxon>Sphingobacteriales</taxon>
        <taxon>Sphingobacteriaceae</taxon>
        <taxon>Mucilaginibacter</taxon>
    </lineage>
</organism>
<dbReference type="InterPro" id="IPR045938">
    <property type="entry name" value="DUF6358"/>
</dbReference>
<name>A0A562U1X6_9SPHI</name>
<keyword evidence="1" id="KW-0812">Transmembrane</keyword>
<dbReference type="Proteomes" id="UP000317010">
    <property type="component" value="Unassembled WGS sequence"/>
</dbReference>
<sequence length="63" mass="7319">MWKKVLPNVLYNIGIFLSLIVGYQYGIVQHHYGYIVSAALIIAIFVYLKIRILKDIRNAQKKP</sequence>
<keyword evidence="1" id="KW-0472">Membrane</keyword>
<gene>
    <name evidence="2" type="ORF">JN11_02623</name>
</gene>
<keyword evidence="1" id="KW-1133">Transmembrane helix</keyword>
<keyword evidence="3" id="KW-1185">Reference proteome</keyword>
<protein>
    <submittedName>
        <fullName evidence="2">Uncharacterized protein</fullName>
    </submittedName>
</protein>
<accession>A0A562U1X6</accession>
<dbReference type="RefSeq" id="WP_144913137.1">
    <property type="nucleotide sequence ID" value="NZ_VLLI01000007.1"/>
</dbReference>
<feature type="transmembrane region" description="Helical" evidence="1">
    <location>
        <begin position="9"/>
        <end position="26"/>
    </location>
</feature>
<dbReference type="OrthoDB" id="773226at2"/>
<feature type="transmembrane region" description="Helical" evidence="1">
    <location>
        <begin position="32"/>
        <end position="50"/>
    </location>
</feature>
<comment type="caution">
    <text evidence="2">The sequence shown here is derived from an EMBL/GenBank/DDBJ whole genome shotgun (WGS) entry which is preliminary data.</text>
</comment>
<evidence type="ECO:0000256" key="1">
    <source>
        <dbReference type="SAM" id="Phobius"/>
    </source>
</evidence>
<dbReference type="Pfam" id="PF19885">
    <property type="entry name" value="DUF6358"/>
    <property type="match status" value="1"/>
</dbReference>
<evidence type="ECO:0000313" key="3">
    <source>
        <dbReference type="Proteomes" id="UP000317010"/>
    </source>
</evidence>
<reference evidence="2 3" key="1">
    <citation type="submission" date="2019-07" db="EMBL/GenBank/DDBJ databases">
        <title>Genomic Encyclopedia of Archaeal and Bacterial Type Strains, Phase II (KMG-II): from individual species to whole genera.</title>
        <authorList>
            <person name="Goeker M."/>
        </authorList>
    </citation>
    <scope>NUCLEOTIDE SEQUENCE [LARGE SCALE GENOMIC DNA]</scope>
    <source>
        <strain evidence="2 3">ATCC BAA-1854</strain>
    </source>
</reference>
<evidence type="ECO:0000313" key="2">
    <source>
        <dbReference type="EMBL" id="TWI99306.1"/>
    </source>
</evidence>
<dbReference type="AlphaFoldDB" id="A0A562U1X6"/>
<dbReference type="EMBL" id="VLLI01000007">
    <property type="protein sequence ID" value="TWI99306.1"/>
    <property type="molecule type" value="Genomic_DNA"/>
</dbReference>
<proteinExistence type="predicted"/>